<gene>
    <name evidence="3" type="ORF">FZC76_00020</name>
</gene>
<keyword evidence="2" id="KW-1133">Transmembrane helix</keyword>
<dbReference type="AlphaFoldDB" id="A0A5D4T896"/>
<keyword evidence="2" id="KW-0472">Membrane</keyword>
<dbReference type="RefSeq" id="WP_148986236.1">
    <property type="nucleotide sequence ID" value="NZ_VTEV01000001.1"/>
</dbReference>
<proteinExistence type="predicted"/>
<dbReference type="PANTHER" id="PTHR40070">
    <property type="entry name" value="UPF0478 PROTEIN YTXG"/>
    <property type="match status" value="1"/>
</dbReference>
<feature type="coiled-coil region" evidence="1">
    <location>
        <begin position="40"/>
        <end position="67"/>
    </location>
</feature>
<evidence type="ECO:0000313" key="4">
    <source>
        <dbReference type="Proteomes" id="UP000322524"/>
    </source>
</evidence>
<dbReference type="Proteomes" id="UP000322524">
    <property type="component" value="Unassembled WGS sequence"/>
</dbReference>
<dbReference type="PANTHER" id="PTHR40070:SF1">
    <property type="entry name" value="UPF0478 PROTEIN YTXG"/>
    <property type="match status" value="1"/>
</dbReference>
<keyword evidence="2" id="KW-0812">Transmembrane</keyword>
<evidence type="ECO:0000313" key="3">
    <source>
        <dbReference type="EMBL" id="TYS70324.1"/>
    </source>
</evidence>
<keyword evidence="1" id="KW-0175">Coiled coil</keyword>
<name>A0A5D4T896_9BACI</name>
<sequence>MLLVYLSIGILVLSIILLCISFISFRKKANPTLSYINSVGERLQEENDAIQEQVNHLKSKQEAIKNDIDWKKSVFSFTVAEIKKLPNSLKSSSKQILHEYERGI</sequence>
<reference evidence="3 4" key="1">
    <citation type="submission" date="2019-08" db="EMBL/GenBank/DDBJ databases">
        <title>Bacillus genomes from the desert of Cuatro Cienegas, Coahuila.</title>
        <authorList>
            <person name="Olmedo-Alvarez G."/>
        </authorList>
    </citation>
    <scope>NUCLEOTIDE SEQUENCE [LARGE SCALE GENOMIC DNA]</scope>
    <source>
        <strain evidence="3 4">CH28_1T</strain>
    </source>
</reference>
<evidence type="ECO:0000256" key="2">
    <source>
        <dbReference type="SAM" id="Phobius"/>
    </source>
</evidence>
<protein>
    <submittedName>
        <fullName evidence="3">Uncharacterized protein</fullName>
    </submittedName>
</protein>
<evidence type="ECO:0000256" key="1">
    <source>
        <dbReference type="SAM" id="Coils"/>
    </source>
</evidence>
<dbReference type="OrthoDB" id="2879554at2"/>
<feature type="transmembrane region" description="Helical" evidence="2">
    <location>
        <begin position="6"/>
        <end position="25"/>
    </location>
</feature>
<accession>A0A5D4T896</accession>
<comment type="caution">
    <text evidence="3">The sequence shown here is derived from an EMBL/GenBank/DDBJ whole genome shotgun (WGS) entry which is preliminary data.</text>
</comment>
<organism evidence="3 4">
    <name type="scientific">Sutcliffiella horikoshii</name>
    <dbReference type="NCBI Taxonomy" id="79883"/>
    <lineage>
        <taxon>Bacteria</taxon>
        <taxon>Bacillati</taxon>
        <taxon>Bacillota</taxon>
        <taxon>Bacilli</taxon>
        <taxon>Bacillales</taxon>
        <taxon>Bacillaceae</taxon>
        <taxon>Sutcliffiella</taxon>
    </lineage>
</organism>
<dbReference type="EMBL" id="VTEV01000001">
    <property type="protein sequence ID" value="TYS70324.1"/>
    <property type="molecule type" value="Genomic_DNA"/>
</dbReference>